<proteinExistence type="predicted"/>
<feature type="region of interest" description="Disordered" evidence="3">
    <location>
        <begin position="129"/>
        <end position="204"/>
    </location>
</feature>
<feature type="compositionally biased region" description="Polar residues" evidence="3">
    <location>
        <begin position="596"/>
        <end position="606"/>
    </location>
</feature>
<feature type="region of interest" description="Disordered" evidence="3">
    <location>
        <begin position="1202"/>
        <end position="1269"/>
    </location>
</feature>
<feature type="compositionally biased region" description="Acidic residues" evidence="3">
    <location>
        <begin position="882"/>
        <end position="893"/>
    </location>
</feature>
<evidence type="ECO:0000259" key="4">
    <source>
        <dbReference type="PROSITE" id="PS50013"/>
    </source>
</evidence>
<feature type="region of interest" description="Disordered" evidence="3">
    <location>
        <begin position="850"/>
        <end position="893"/>
    </location>
</feature>
<name>A0A9N9MXU2_9CUCU</name>
<dbReference type="CDD" id="cd18640">
    <property type="entry name" value="CD_Chro-like"/>
    <property type="match status" value="1"/>
</dbReference>
<dbReference type="InterPro" id="IPR023780">
    <property type="entry name" value="Chromo_domain"/>
</dbReference>
<dbReference type="InterPro" id="IPR000953">
    <property type="entry name" value="Chromo/chromo_shadow_dom"/>
</dbReference>
<feature type="region of interest" description="Disordered" evidence="3">
    <location>
        <begin position="578"/>
        <end position="607"/>
    </location>
</feature>
<dbReference type="InterPro" id="IPR016197">
    <property type="entry name" value="Chromo-like_dom_sf"/>
</dbReference>
<feature type="region of interest" description="Disordered" evidence="3">
    <location>
        <begin position="1"/>
        <end position="91"/>
    </location>
</feature>
<feature type="compositionally biased region" description="Low complexity" evidence="3">
    <location>
        <begin position="1137"/>
        <end position="1157"/>
    </location>
</feature>
<feature type="compositionally biased region" description="Polar residues" evidence="3">
    <location>
        <begin position="1073"/>
        <end position="1083"/>
    </location>
</feature>
<evidence type="ECO:0000256" key="3">
    <source>
        <dbReference type="SAM" id="MobiDB-lite"/>
    </source>
</evidence>
<feature type="compositionally biased region" description="Basic and acidic residues" evidence="3">
    <location>
        <begin position="168"/>
        <end position="190"/>
    </location>
</feature>
<dbReference type="OrthoDB" id="1918685at2759"/>
<feature type="compositionally biased region" description="Pro residues" evidence="3">
    <location>
        <begin position="870"/>
        <end position="881"/>
    </location>
</feature>
<feature type="domain" description="Chromo" evidence="4">
    <location>
        <begin position="521"/>
        <end position="582"/>
    </location>
</feature>
<dbReference type="Pfam" id="PF00385">
    <property type="entry name" value="Chromo"/>
    <property type="match status" value="1"/>
</dbReference>
<keyword evidence="2" id="KW-0539">Nucleus</keyword>
<protein>
    <recommendedName>
        <fullName evidence="4">Chromo domain-containing protein</fullName>
    </recommendedName>
</protein>
<dbReference type="SUPFAM" id="SSF54160">
    <property type="entry name" value="Chromo domain-like"/>
    <property type="match status" value="1"/>
</dbReference>
<sequence>MEEAAGHRVSVSMPSLDATDDFPAGSAESATTDSVFSGTALENLDQTESPFLNSEILTEEALKDDLDETLEDQNKTQESIESEPAEDLIAGETGQTIIDTSAEGLDESQGDEDPSIAIDQFIKKIADEQLSSKRIEEREEEEIQEKDVPMALDTDLDETPPIEEATQQEDKQEDSIKDTNENIEKPKEPESMDIEEAEAEQKTLEKVVAEAVGESEEEDDDDEHMPESIEEIQKEIDKIPGKKLISKAKSKNEKEEVNNGICEMDEDIEDILAGVQEEKNVGNILKVALEKEQKLPTAKDSAEVAKNPDLIEQSKEELSKLDILICGDCHNPFYFTQEFIEHKKSKCPKVSSMINNTCEGDNQQQIWGYCLWKSKYLDENEKNKSPKKSNWFIYQAWCNLPQAERTPWIAAGISIQFASKLANANVTEMRPSKMVKQSIVQKITNPPPPPEFIDSNKENSSIFSIDSTGNIVKKGATPARSVKLNEVRITPAPKIPPTSSNESMTNSALRSGKIGAIKEEFVVEKIMAKRFNPRRKTWEYNIKWENFGHDSNTWEPMNNLSHCKKLLEQFEEQLKRMKEEKAKSSMTPRTKGRPSTKATNFNSPKITNIVGGVTEDYGSPSTKRPQRHCKQKALNQVKQWCDTNSDEEDDDAGLKRKYNMDDDSDDDFEDKRIKLEFETEDSDEAPAKTKMQIKKMPSTPRPIAPAKAVKNGNKNTTPQQPVPSNILIPDANGVVRINQKQLPSLKSGVYIMSKTAGIIKLDSNTSKMATSGGQTVVKVLPKIGQSHVKVVSKDGKKEIVGQASATPVKISQASAVKASTPRITPKLRQETKRTLSPNLQSAKMLLKKIEEINPKKPTDEEESDDGLEPLPFPAPDEPIPPLEEEEKNDDFVLDPETGKIAGIEYVDKPVVIKKEPQIEPATTTELENIVKIAAAELSDDDFDAGNDSDDSSLQIKEETPAKATPKTDFVERTVVDTSQRGIRKIIKYTVSKPSSTPTVLNKYVGQGQVTAKPKPIARPQAQGVRPPQKIINQMITQPKMNQHPQIKTVYRQASDSPRPGTNVVRKSMPGGPTQMNRPRNNLVSKPLPSPLPPTRTYSAMGGIRQTNRVQADKGVAGSPAIRRVANTIVRASPSGNVVRQQAPQQQQTPTQRPQVTRIVQRSISPQKKPVAQQQVLSTVKQIQNKPMTTPVKSKTVINMPSLMEEDSPLSPPPKAQPKPSPQRLQPKPVAQPKPAVAQPKPPPSPVKKEEPSLLKTEETPAVDETSQPEVLDTALEQEDWSSFTMNDGENPIFVTGDDGTVYQVAGQNDEGQTILLTQGPDGQQQCLLVSNEIGEMIGEEEPQPSTSTANVVPAEPEVAMEEVMAVDQTLQIETPLDFKTDALEPIDDQVVAQVVQADPLSPGGTHKVVVMLPDGSFMLTKVTPEEYANLEIST</sequence>
<dbReference type="Gene3D" id="2.40.50.40">
    <property type="match status" value="1"/>
</dbReference>
<feature type="compositionally biased region" description="Polar residues" evidence="3">
    <location>
        <begin position="1159"/>
        <end position="1175"/>
    </location>
</feature>
<feature type="compositionally biased region" description="Polar residues" evidence="3">
    <location>
        <begin position="712"/>
        <end position="723"/>
    </location>
</feature>
<feature type="region of interest" description="Disordered" evidence="3">
    <location>
        <begin position="937"/>
        <end position="967"/>
    </location>
</feature>
<dbReference type="EMBL" id="OU892284">
    <property type="protein sequence ID" value="CAG9773071.1"/>
    <property type="molecule type" value="Genomic_DNA"/>
</dbReference>
<evidence type="ECO:0000313" key="5">
    <source>
        <dbReference type="EMBL" id="CAG9773071.1"/>
    </source>
</evidence>
<dbReference type="InterPro" id="IPR023779">
    <property type="entry name" value="Chromodomain_CS"/>
</dbReference>
<dbReference type="GO" id="GO:0005694">
    <property type="term" value="C:chromosome"/>
    <property type="evidence" value="ECO:0007669"/>
    <property type="project" value="UniProtKB-ARBA"/>
</dbReference>
<feature type="compositionally biased region" description="Low complexity" evidence="3">
    <location>
        <begin position="1221"/>
        <end position="1238"/>
    </location>
</feature>
<feature type="region of interest" description="Disordered" evidence="3">
    <location>
        <begin position="1050"/>
        <end position="1092"/>
    </location>
</feature>
<dbReference type="Proteomes" id="UP001152799">
    <property type="component" value="Chromosome 8"/>
</dbReference>
<feature type="compositionally biased region" description="Pro residues" evidence="3">
    <location>
        <begin position="1209"/>
        <end position="1220"/>
    </location>
</feature>
<dbReference type="PROSITE" id="PS50013">
    <property type="entry name" value="CHROMO_2"/>
    <property type="match status" value="1"/>
</dbReference>
<evidence type="ECO:0000256" key="2">
    <source>
        <dbReference type="ARBA" id="ARBA00023242"/>
    </source>
</evidence>
<feature type="region of interest" description="Disordered" evidence="3">
    <location>
        <begin position="693"/>
        <end position="724"/>
    </location>
</feature>
<dbReference type="SMART" id="SM00298">
    <property type="entry name" value="CHROMO"/>
    <property type="match status" value="1"/>
</dbReference>
<organism evidence="5 6">
    <name type="scientific">Ceutorhynchus assimilis</name>
    <name type="common">cabbage seed weevil</name>
    <dbReference type="NCBI Taxonomy" id="467358"/>
    <lineage>
        <taxon>Eukaryota</taxon>
        <taxon>Metazoa</taxon>
        <taxon>Ecdysozoa</taxon>
        <taxon>Arthropoda</taxon>
        <taxon>Hexapoda</taxon>
        <taxon>Insecta</taxon>
        <taxon>Pterygota</taxon>
        <taxon>Neoptera</taxon>
        <taxon>Endopterygota</taxon>
        <taxon>Coleoptera</taxon>
        <taxon>Polyphaga</taxon>
        <taxon>Cucujiformia</taxon>
        <taxon>Curculionidae</taxon>
        <taxon>Ceutorhynchinae</taxon>
        <taxon>Ceutorhynchus</taxon>
    </lineage>
</organism>
<keyword evidence="6" id="KW-1185">Reference proteome</keyword>
<feature type="compositionally biased region" description="Acidic residues" evidence="3">
    <location>
        <begin position="937"/>
        <end position="950"/>
    </location>
</feature>
<gene>
    <name evidence="5" type="ORF">CEUTPL_LOCUS13472</name>
</gene>
<feature type="compositionally biased region" description="Polar residues" evidence="3">
    <location>
        <begin position="28"/>
        <end position="37"/>
    </location>
</feature>
<feature type="region of interest" description="Disordered" evidence="3">
    <location>
        <begin position="1132"/>
        <end position="1175"/>
    </location>
</feature>
<feature type="compositionally biased region" description="Basic and acidic residues" evidence="3">
    <location>
        <begin position="1246"/>
        <end position="1258"/>
    </location>
</feature>
<evidence type="ECO:0000256" key="1">
    <source>
        <dbReference type="ARBA" id="ARBA00004123"/>
    </source>
</evidence>
<reference evidence="5" key="1">
    <citation type="submission" date="2022-01" db="EMBL/GenBank/DDBJ databases">
        <authorList>
            <person name="King R."/>
        </authorList>
    </citation>
    <scope>NUCLEOTIDE SEQUENCE</scope>
</reference>
<feature type="compositionally biased region" description="Polar residues" evidence="3">
    <location>
        <begin position="44"/>
        <end position="56"/>
    </location>
</feature>
<feature type="region of interest" description="Disordered" evidence="3">
    <location>
        <begin position="643"/>
        <end position="667"/>
    </location>
</feature>
<dbReference type="PROSITE" id="PS00598">
    <property type="entry name" value="CHROMO_1"/>
    <property type="match status" value="1"/>
</dbReference>
<comment type="subcellular location">
    <subcellularLocation>
        <location evidence="1">Nucleus</location>
    </subcellularLocation>
</comment>
<accession>A0A9N9MXU2</accession>
<evidence type="ECO:0000313" key="6">
    <source>
        <dbReference type="Proteomes" id="UP001152799"/>
    </source>
</evidence>
<dbReference type="GO" id="GO:0005634">
    <property type="term" value="C:nucleus"/>
    <property type="evidence" value="ECO:0007669"/>
    <property type="project" value="UniProtKB-SubCell"/>
</dbReference>